<dbReference type="EMBL" id="CAKLBY020000378">
    <property type="protein sequence ID" value="CAK7947323.1"/>
    <property type="molecule type" value="Genomic_DNA"/>
</dbReference>
<evidence type="ECO:0000313" key="1">
    <source>
        <dbReference type="EMBL" id="CAK7947323.1"/>
    </source>
</evidence>
<dbReference type="Proteomes" id="UP001162060">
    <property type="component" value="Unassembled WGS sequence"/>
</dbReference>
<proteinExistence type="predicted"/>
<reference evidence="1" key="1">
    <citation type="submission" date="2024-01" db="EMBL/GenBank/DDBJ databases">
        <authorList>
            <person name="Webb A."/>
        </authorList>
    </citation>
    <scope>NUCLEOTIDE SEQUENCE</scope>
    <source>
        <strain evidence="1">Pm1</strain>
    </source>
</reference>
<sequence>MPAASVNAMRARGHHKKGLAFHQFGSLPGMQMVSNPDKIAEHGSTTCRRSRTHNEVVFAVWALCWARNA</sequence>
<organism evidence="1 2">
    <name type="scientific">Peronospora matthiolae</name>
    <dbReference type="NCBI Taxonomy" id="2874970"/>
    <lineage>
        <taxon>Eukaryota</taxon>
        <taxon>Sar</taxon>
        <taxon>Stramenopiles</taxon>
        <taxon>Oomycota</taxon>
        <taxon>Peronosporomycetes</taxon>
        <taxon>Peronosporales</taxon>
        <taxon>Peronosporaceae</taxon>
        <taxon>Peronospora</taxon>
    </lineage>
</organism>
<name>A0AAV1VM78_9STRA</name>
<gene>
    <name evidence="1" type="ORF">PM001_LOCUS32473</name>
</gene>
<comment type="caution">
    <text evidence="1">The sequence shown here is derived from an EMBL/GenBank/DDBJ whole genome shotgun (WGS) entry which is preliminary data.</text>
</comment>
<evidence type="ECO:0000313" key="2">
    <source>
        <dbReference type="Proteomes" id="UP001162060"/>
    </source>
</evidence>
<dbReference type="AlphaFoldDB" id="A0AAV1VM78"/>
<protein>
    <recommendedName>
        <fullName evidence="3">Polyketide synthase</fullName>
    </recommendedName>
</protein>
<evidence type="ECO:0008006" key="3">
    <source>
        <dbReference type="Google" id="ProtNLM"/>
    </source>
</evidence>
<accession>A0AAV1VM78</accession>